<name>A0AAV7M6I4_PLEWA</name>
<comment type="caution">
    <text evidence="1">The sequence shown here is derived from an EMBL/GenBank/DDBJ whole genome shotgun (WGS) entry which is preliminary data.</text>
</comment>
<evidence type="ECO:0000313" key="1">
    <source>
        <dbReference type="EMBL" id="KAJ1099132.1"/>
    </source>
</evidence>
<reference evidence="1" key="1">
    <citation type="journal article" date="2022" name="bioRxiv">
        <title>Sequencing and chromosome-scale assembly of the giantPleurodeles waltlgenome.</title>
        <authorList>
            <person name="Brown T."/>
            <person name="Elewa A."/>
            <person name="Iarovenko S."/>
            <person name="Subramanian E."/>
            <person name="Araus A.J."/>
            <person name="Petzold A."/>
            <person name="Susuki M."/>
            <person name="Suzuki K.-i.T."/>
            <person name="Hayashi T."/>
            <person name="Toyoda A."/>
            <person name="Oliveira C."/>
            <person name="Osipova E."/>
            <person name="Leigh N.D."/>
            <person name="Simon A."/>
            <person name="Yun M.H."/>
        </authorList>
    </citation>
    <scope>NUCLEOTIDE SEQUENCE</scope>
    <source>
        <strain evidence="1">20211129_DDA</strain>
        <tissue evidence="1">Liver</tissue>
    </source>
</reference>
<proteinExistence type="predicted"/>
<evidence type="ECO:0000313" key="2">
    <source>
        <dbReference type="Proteomes" id="UP001066276"/>
    </source>
</evidence>
<sequence length="120" mass="13949">MGKTYKEQARLKFEARKTPKSWDGCRYDADTVLEDQESEAETELLHILVAMQNSRATINSLSYRMDRMSERLGKQVECVNEAEEDDCNKISQRKTNTDKTVTSLREKVEDLEARSHRSNM</sequence>
<protein>
    <recommendedName>
        <fullName evidence="3">Tektin</fullName>
    </recommendedName>
</protein>
<dbReference type="EMBL" id="JANPWB010000014">
    <property type="protein sequence ID" value="KAJ1099132.1"/>
    <property type="molecule type" value="Genomic_DNA"/>
</dbReference>
<gene>
    <name evidence="1" type="ORF">NDU88_004236</name>
</gene>
<organism evidence="1 2">
    <name type="scientific">Pleurodeles waltl</name>
    <name type="common">Iberian ribbed newt</name>
    <dbReference type="NCBI Taxonomy" id="8319"/>
    <lineage>
        <taxon>Eukaryota</taxon>
        <taxon>Metazoa</taxon>
        <taxon>Chordata</taxon>
        <taxon>Craniata</taxon>
        <taxon>Vertebrata</taxon>
        <taxon>Euteleostomi</taxon>
        <taxon>Amphibia</taxon>
        <taxon>Batrachia</taxon>
        <taxon>Caudata</taxon>
        <taxon>Salamandroidea</taxon>
        <taxon>Salamandridae</taxon>
        <taxon>Pleurodelinae</taxon>
        <taxon>Pleurodeles</taxon>
    </lineage>
</organism>
<dbReference type="AlphaFoldDB" id="A0AAV7M6I4"/>
<evidence type="ECO:0008006" key="3">
    <source>
        <dbReference type="Google" id="ProtNLM"/>
    </source>
</evidence>
<accession>A0AAV7M6I4</accession>
<keyword evidence="2" id="KW-1185">Reference proteome</keyword>
<dbReference type="Proteomes" id="UP001066276">
    <property type="component" value="Chromosome 10"/>
</dbReference>